<accession>A0AAE4RZ02</accession>
<sequence length="97" mass="11169">MIGKIQESGMAKEGKEAPFPVFGYQEERPSSWKSVENMWISGYFAHGYADDMICVESIDTIHKMIHTGQHTVYGFMTGAPWRQWFALNLLEEETEPH</sequence>
<dbReference type="EMBL" id="JAWDEV010000001">
    <property type="protein sequence ID" value="MDU0268374.1"/>
    <property type="molecule type" value="Genomic_DNA"/>
</dbReference>
<dbReference type="RefSeq" id="WP_227235690.1">
    <property type="nucleotide sequence ID" value="NZ_BAABZF010000001.1"/>
</dbReference>
<dbReference type="AlphaFoldDB" id="A0AAE4RZ02"/>
<proteinExistence type="predicted"/>
<evidence type="ECO:0000313" key="1">
    <source>
        <dbReference type="EMBL" id="MDU0268374.1"/>
    </source>
</evidence>
<dbReference type="Proteomes" id="UP001181086">
    <property type="component" value="Unassembled WGS sequence"/>
</dbReference>
<comment type="caution">
    <text evidence="1">The sequence shown here is derived from an EMBL/GenBank/DDBJ whole genome shotgun (WGS) entry which is preliminary data.</text>
</comment>
<evidence type="ECO:0000313" key="2">
    <source>
        <dbReference type="Proteomes" id="UP001181086"/>
    </source>
</evidence>
<gene>
    <name evidence="1" type="ORF">RVH45_00295</name>
</gene>
<reference evidence="1" key="1">
    <citation type="submission" date="2023-10" db="EMBL/GenBank/DDBJ databases">
        <title>Genome of Potential pathogenic bacteria in Crohn's disease.</title>
        <authorList>
            <person name="Rodriguez-Palacios A."/>
        </authorList>
    </citation>
    <scope>NUCLEOTIDE SEQUENCE</scope>
    <source>
        <strain evidence="1">CavFT-hAR62</strain>
    </source>
</reference>
<protein>
    <submittedName>
        <fullName evidence="1">Uncharacterized protein</fullName>
    </submittedName>
</protein>
<name>A0AAE4RZ02_9BACT</name>
<organism evidence="1 2">
    <name type="scientific">Phocaeicola dorei</name>
    <dbReference type="NCBI Taxonomy" id="357276"/>
    <lineage>
        <taxon>Bacteria</taxon>
        <taxon>Pseudomonadati</taxon>
        <taxon>Bacteroidota</taxon>
        <taxon>Bacteroidia</taxon>
        <taxon>Bacteroidales</taxon>
        <taxon>Bacteroidaceae</taxon>
        <taxon>Phocaeicola</taxon>
    </lineage>
</organism>